<protein>
    <recommendedName>
        <fullName evidence="4">BtpA family protein</fullName>
    </recommendedName>
</protein>
<proteinExistence type="inferred from homology"/>
<keyword evidence="3" id="KW-1185">Reference proteome</keyword>
<reference evidence="2" key="1">
    <citation type="submission" date="2020-05" db="UniProtKB">
        <authorList>
            <consortium name="EnsemblMetazoa"/>
        </authorList>
    </citation>
    <scope>IDENTIFICATION</scope>
    <source>
        <strain evidence="2">Yale</strain>
    </source>
</reference>
<evidence type="ECO:0000313" key="2">
    <source>
        <dbReference type="EnsemblMetazoa" id="GMOY003511-PA"/>
    </source>
</evidence>
<dbReference type="VEuPathDB" id="VectorBase:GMOY003511"/>
<dbReference type="Pfam" id="PF03437">
    <property type="entry name" value="BtpA"/>
    <property type="match status" value="1"/>
</dbReference>
<dbReference type="AlphaFoldDB" id="A0A1B0FIA0"/>
<sequence length="165" mass="18012">MQRFSQVFGKQTCNIIGMVHLGALPDHDMGPEIVACMSKIAQEIKNTMPPSMPVGIQILASANEQAMAVAKACNLQYIRCEGISTGQTAKLEDVLSLKGHINVPLIVGSGVTGNNLKDYFYNTQAVIVGSHFKQEGQWANDLCERAIETFMHAVNELTCKDCLKK</sequence>
<accession>A0A1B0FIA0</accession>
<evidence type="ECO:0008006" key="4">
    <source>
        <dbReference type="Google" id="ProtNLM"/>
    </source>
</evidence>
<dbReference type="STRING" id="37546.A0A1B0FIA0"/>
<dbReference type="EMBL" id="CCAG010023484">
    <property type="status" value="NOT_ANNOTATED_CDS"/>
    <property type="molecule type" value="Genomic_DNA"/>
</dbReference>
<evidence type="ECO:0000313" key="3">
    <source>
        <dbReference type="Proteomes" id="UP000092444"/>
    </source>
</evidence>
<dbReference type="InterPro" id="IPR005137">
    <property type="entry name" value="BtpA"/>
</dbReference>
<name>A0A1B0FIA0_GLOMM</name>
<dbReference type="Proteomes" id="UP000092444">
    <property type="component" value="Unassembled WGS sequence"/>
</dbReference>
<dbReference type="PANTHER" id="PTHR21381:SF3">
    <property type="entry name" value="SGC REGION PROTEIN SGCQ-RELATED"/>
    <property type="match status" value="1"/>
</dbReference>
<dbReference type="EnsemblMetazoa" id="GMOY003511-RA">
    <property type="protein sequence ID" value="GMOY003511-PA"/>
    <property type="gene ID" value="GMOY003511"/>
</dbReference>
<dbReference type="InterPro" id="IPR011060">
    <property type="entry name" value="RibuloseP-bd_barrel"/>
</dbReference>
<organism evidence="2 3">
    <name type="scientific">Glossina morsitans morsitans</name>
    <name type="common">Savannah tsetse fly</name>
    <dbReference type="NCBI Taxonomy" id="37546"/>
    <lineage>
        <taxon>Eukaryota</taxon>
        <taxon>Metazoa</taxon>
        <taxon>Ecdysozoa</taxon>
        <taxon>Arthropoda</taxon>
        <taxon>Hexapoda</taxon>
        <taxon>Insecta</taxon>
        <taxon>Pterygota</taxon>
        <taxon>Neoptera</taxon>
        <taxon>Endopterygota</taxon>
        <taxon>Diptera</taxon>
        <taxon>Brachycera</taxon>
        <taxon>Muscomorpha</taxon>
        <taxon>Hippoboscoidea</taxon>
        <taxon>Glossinidae</taxon>
        <taxon>Glossina</taxon>
    </lineage>
</organism>
<dbReference type="PhylomeDB" id="A0A1B0FIA0"/>
<comment type="similarity">
    <text evidence="1">Belongs to the BtpA family.</text>
</comment>
<dbReference type="PANTHER" id="PTHR21381">
    <property type="entry name" value="ZGC:162297"/>
    <property type="match status" value="1"/>
</dbReference>
<dbReference type="SUPFAM" id="SSF51366">
    <property type="entry name" value="Ribulose-phoshate binding barrel"/>
    <property type="match status" value="1"/>
</dbReference>
<evidence type="ECO:0000256" key="1">
    <source>
        <dbReference type="ARBA" id="ARBA00006007"/>
    </source>
</evidence>